<evidence type="ECO:0000313" key="2">
    <source>
        <dbReference type="Proteomes" id="UP000244855"/>
    </source>
</evidence>
<accession>A0A2V1DDY1</accession>
<dbReference type="STRING" id="97972.A0A2V1DDY1"/>
<reference evidence="1 2" key="1">
    <citation type="journal article" date="2018" name="Sci. Rep.">
        <title>Comparative genomics provides insights into the lifestyle and reveals functional heterogeneity of dark septate endophytic fungi.</title>
        <authorList>
            <person name="Knapp D.G."/>
            <person name="Nemeth J.B."/>
            <person name="Barry K."/>
            <person name="Hainaut M."/>
            <person name="Henrissat B."/>
            <person name="Johnson J."/>
            <person name="Kuo A."/>
            <person name="Lim J.H.P."/>
            <person name="Lipzen A."/>
            <person name="Nolan M."/>
            <person name="Ohm R.A."/>
            <person name="Tamas L."/>
            <person name="Grigoriev I.V."/>
            <person name="Spatafora J.W."/>
            <person name="Nagy L.G."/>
            <person name="Kovacs G.M."/>
        </authorList>
    </citation>
    <scope>NUCLEOTIDE SEQUENCE [LARGE SCALE GENOMIC DNA]</scope>
    <source>
        <strain evidence="1 2">DSE2036</strain>
    </source>
</reference>
<organism evidence="1 2">
    <name type="scientific">Periconia macrospinosa</name>
    <dbReference type="NCBI Taxonomy" id="97972"/>
    <lineage>
        <taxon>Eukaryota</taxon>
        <taxon>Fungi</taxon>
        <taxon>Dikarya</taxon>
        <taxon>Ascomycota</taxon>
        <taxon>Pezizomycotina</taxon>
        <taxon>Dothideomycetes</taxon>
        <taxon>Pleosporomycetidae</taxon>
        <taxon>Pleosporales</taxon>
        <taxon>Massarineae</taxon>
        <taxon>Periconiaceae</taxon>
        <taxon>Periconia</taxon>
    </lineage>
</organism>
<proteinExistence type="predicted"/>
<evidence type="ECO:0000313" key="1">
    <source>
        <dbReference type="EMBL" id="PVH95324.1"/>
    </source>
</evidence>
<dbReference type="AlphaFoldDB" id="A0A2V1DDY1"/>
<protein>
    <submittedName>
        <fullName evidence="1">Uncharacterized protein</fullName>
    </submittedName>
</protein>
<dbReference type="Proteomes" id="UP000244855">
    <property type="component" value="Unassembled WGS sequence"/>
</dbReference>
<sequence length="87" mass="9366">MAFRSPSCNAFSLVIIQSIARSPIDPALWSLSSITSAPPVSSISRSHRIVIVGGGTARITIINPLLRSGSFGSKYIALIDPARWNHY</sequence>
<name>A0A2V1DDY1_9PLEO</name>
<gene>
    <name evidence="1" type="ORF">DM02DRAFT_617974</name>
</gene>
<keyword evidence="2" id="KW-1185">Reference proteome</keyword>
<dbReference type="EMBL" id="KZ805500">
    <property type="protein sequence ID" value="PVH95324.1"/>
    <property type="molecule type" value="Genomic_DNA"/>
</dbReference>